<protein>
    <submittedName>
        <fullName evidence="1">Sarcosine oxidase, gamma subunit</fullName>
    </submittedName>
</protein>
<keyword evidence="2" id="KW-1185">Reference proteome</keyword>
<geneLocation type="plasmid" evidence="2">
    <name>pPD1222</name>
</geneLocation>
<dbReference type="EnsemblBacteria" id="ABL72966">
    <property type="protein sequence ID" value="ABL72966"/>
    <property type="gene ID" value="Pden_4906"/>
</dbReference>
<dbReference type="Gene3D" id="3.30.1360.120">
    <property type="entry name" value="Probable tRNA modification gtpase trme, domain 1"/>
    <property type="match status" value="1"/>
</dbReference>
<dbReference type="SUPFAM" id="SSF103025">
    <property type="entry name" value="Folate-binding domain"/>
    <property type="match status" value="1"/>
</dbReference>
<proteinExistence type="predicted"/>
<keyword evidence="1" id="KW-0614">Plasmid</keyword>
<evidence type="ECO:0000313" key="2">
    <source>
        <dbReference type="Proteomes" id="UP000000361"/>
    </source>
</evidence>
<evidence type="ECO:0000313" key="1">
    <source>
        <dbReference type="EMBL" id="ABL72966.1"/>
    </source>
</evidence>
<name>A1BBS2_PARDP</name>
<dbReference type="HOGENOM" id="CLU_114076_2_0_5"/>
<dbReference type="OrthoDB" id="7356349at2"/>
<dbReference type="GeneID" id="93454330"/>
<gene>
    <name evidence="1" type="ordered locus">Pden_4906</name>
</gene>
<dbReference type="Proteomes" id="UP000000361">
    <property type="component" value="Chromosome 1"/>
</dbReference>
<dbReference type="EMBL" id="CP000491">
    <property type="protein sequence ID" value="ABL72966.1"/>
    <property type="molecule type" value="Genomic_DNA"/>
</dbReference>
<dbReference type="KEGG" id="pde:Pden_4906"/>
<reference evidence="2" key="1">
    <citation type="submission" date="2006-12" db="EMBL/GenBank/DDBJ databases">
        <title>Complete sequence of plasmid 1 of Paracoccus denitrificans PD1222.</title>
        <authorList>
            <person name="Copeland A."/>
            <person name="Lucas S."/>
            <person name="Lapidus A."/>
            <person name="Barry K."/>
            <person name="Detter J.C."/>
            <person name="Glavina del Rio T."/>
            <person name="Hammon N."/>
            <person name="Israni S."/>
            <person name="Dalin E."/>
            <person name="Tice H."/>
            <person name="Pitluck S."/>
            <person name="Munk A.C."/>
            <person name="Brettin T."/>
            <person name="Bruce D."/>
            <person name="Han C."/>
            <person name="Tapia R."/>
            <person name="Gilna P."/>
            <person name="Schmutz J."/>
            <person name="Larimer F."/>
            <person name="Land M."/>
            <person name="Hauser L."/>
            <person name="Kyrpides N."/>
            <person name="Lykidis A."/>
            <person name="Spiro S."/>
            <person name="Richardson D.J."/>
            <person name="Moir J.W.B."/>
            <person name="Ferguson S.J."/>
            <person name="van Spanning R.J.M."/>
            <person name="Richardson P."/>
        </authorList>
    </citation>
    <scope>NUCLEOTIDE SEQUENCE [LARGE SCALE GENOMIC DNA]</scope>
    <source>
        <strain evidence="2">Pd 1222</strain>
        <plasmid evidence="2">pPD1222</plasmid>
    </source>
</reference>
<dbReference type="AlphaFoldDB" id="A1BBS2"/>
<organism evidence="1 2">
    <name type="scientific">Paracoccus denitrificans (strain Pd 1222)</name>
    <dbReference type="NCBI Taxonomy" id="318586"/>
    <lineage>
        <taxon>Bacteria</taxon>
        <taxon>Pseudomonadati</taxon>
        <taxon>Pseudomonadota</taxon>
        <taxon>Alphaproteobacteria</taxon>
        <taxon>Rhodobacterales</taxon>
        <taxon>Paracoccaceae</taxon>
        <taxon>Paracoccus</taxon>
    </lineage>
</organism>
<accession>A1BBS2</accession>
<sequence>MTDLTPITALGAHAPARHAFGALTITENAGLALASLALRRGATQPAPLGLALPGPGAWQAGQGVAAFWTGPGQWMIEAEDRAESDFAAALAAEAPGCSITEQSDGWTAFEVVSDRGGAPIRALMEKLVNIDAAAFGPGSATRTGLHHMGVFLIRRGEDRLAVIGMRSLAGALWHALEETAGRLKGEGA</sequence>
<dbReference type="InterPro" id="IPR027266">
    <property type="entry name" value="TrmE/GcvT-like"/>
</dbReference>
<dbReference type="RefSeq" id="WP_011751124.1">
    <property type="nucleotide sequence ID" value="NC_008688.1"/>
</dbReference>
<dbReference type="eggNOG" id="COG4583">
    <property type="taxonomic scope" value="Bacteria"/>
</dbReference>